<dbReference type="InterPro" id="IPR039420">
    <property type="entry name" value="WalR-like"/>
</dbReference>
<evidence type="ECO:0000256" key="6">
    <source>
        <dbReference type="PROSITE-ProRule" id="PRU00169"/>
    </source>
</evidence>
<dbReference type="CDD" id="cd00156">
    <property type="entry name" value="REC"/>
    <property type="match status" value="1"/>
</dbReference>
<dbReference type="PROSITE" id="PS50110">
    <property type="entry name" value="RESPONSE_REGULATORY"/>
    <property type="match status" value="1"/>
</dbReference>
<protein>
    <submittedName>
        <fullName evidence="10">DNA-binding response regulator</fullName>
    </submittedName>
</protein>
<dbReference type="GO" id="GO:0005829">
    <property type="term" value="C:cytosol"/>
    <property type="evidence" value="ECO:0007669"/>
    <property type="project" value="TreeGrafter"/>
</dbReference>
<keyword evidence="1 6" id="KW-0597">Phosphoprotein</keyword>
<dbReference type="PANTHER" id="PTHR48111:SF1">
    <property type="entry name" value="TWO-COMPONENT RESPONSE REGULATOR ORR33"/>
    <property type="match status" value="1"/>
</dbReference>
<keyword evidence="3" id="KW-0805">Transcription regulation</keyword>
<reference evidence="10 11" key="1">
    <citation type="submission" date="2017-10" db="EMBL/GenBank/DDBJ databases">
        <title>Genomics of the genus Arcobacter.</title>
        <authorList>
            <person name="Perez-Cataluna A."/>
            <person name="Figueras M.J."/>
        </authorList>
    </citation>
    <scope>NUCLEOTIDE SEQUENCE [LARGE SCALE GENOMIC DNA]</scope>
    <source>
        <strain evidence="10 11">CECT 8441</strain>
    </source>
</reference>
<dbReference type="OrthoDB" id="5343355at2"/>
<evidence type="ECO:0000313" key="10">
    <source>
        <dbReference type="EMBL" id="RXK08239.1"/>
    </source>
</evidence>
<dbReference type="SUPFAM" id="SSF52172">
    <property type="entry name" value="CheY-like"/>
    <property type="match status" value="1"/>
</dbReference>
<evidence type="ECO:0000256" key="5">
    <source>
        <dbReference type="ARBA" id="ARBA00023163"/>
    </source>
</evidence>
<evidence type="ECO:0000256" key="1">
    <source>
        <dbReference type="ARBA" id="ARBA00022553"/>
    </source>
</evidence>
<dbReference type="Pfam" id="PF00486">
    <property type="entry name" value="Trans_reg_C"/>
    <property type="match status" value="1"/>
</dbReference>
<dbReference type="RefSeq" id="WP_129085818.1">
    <property type="nucleotide sequence ID" value="NZ_CP053836.1"/>
</dbReference>
<dbReference type="PANTHER" id="PTHR48111">
    <property type="entry name" value="REGULATOR OF RPOS"/>
    <property type="match status" value="1"/>
</dbReference>
<dbReference type="PROSITE" id="PS51755">
    <property type="entry name" value="OMPR_PHOB"/>
    <property type="match status" value="1"/>
</dbReference>
<evidence type="ECO:0000256" key="2">
    <source>
        <dbReference type="ARBA" id="ARBA00023012"/>
    </source>
</evidence>
<feature type="DNA-binding region" description="OmpR/PhoB-type" evidence="7">
    <location>
        <begin position="119"/>
        <end position="213"/>
    </location>
</feature>
<dbReference type="SMART" id="SM00448">
    <property type="entry name" value="REC"/>
    <property type="match status" value="1"/>
</dbReference>
<evidence type="ECO:0000256" key="3">
    <source>
        <dbReference type="ARBA" id="ARBA00023015"/>
    </source>
</evidence>
<dbReference type="Gene3D" id="1.10.10.10">
    <property type="entry name" value="Winged helix-like DNA-binding domain superfamily/Winged helix DNA-binding domain"/>
    <property type="match status" value="1"/>
</dbReference>
<gene>
    <name evidence="10" type="ORF">CRV07_00060</name>
</gene>
<dbReference type="GO" id="GO:0000156">
    <property type="term" value="F:phosphorelay response regulator activity"/>
    <property type="evidence" value="ECO:0007669"/>
    <property type="project" value="TreeGrafter"/>
</dbReference>
<dbReference type="InterPro" id="IPR016032">
    <property type="entry name" value="Sig_transdc_resp-reg_C-effctor"/>
</dbReference>
<evidence type="ECO:0000259" key="9">
    <source>
        <dbReference type="PROSITE" id="PS51755"/>
    </source>
</evidence>
<evidence type="ECO:0000256" key="7">
    <source>
        <dbReference type="PROSITE-ProRule" id="PRU01091"/>
    </source>
</evidence>
<keyword evidence="5" id="KW-0804">Transcription</keyword>
<name>A0A4Q1ANT3_9BACT</name>
<dbReference type="GO" id="GO:0032993">
    <property type="term" value="C:protein-DNA complex"/>
    <property type="evidence" value="ECO:0007669"/>
    <property type="project" value="TreeGrafter"/>
</dbReference>
<evidence type="ECO:0000259" key="8">
    <source>
        <dbReference type="PROSITE" id="PS50110"/>
    </source>
</evidence>
<dbReference type="SMART" id="SM00862">
    <property type="entry name" value="Trans_reg_C"/>
    <property type="match status" value="1"/>
</dbReference>
<keyword evidence="4 7" id="KW-0238">DNA-binding</keyword>
<dbReference type="Proteomes" id="UP000289758">
    <property type="component" value="Unassembled WGS sequence"/>
</dbReference>
<keyword evidence="2" id="KW-0902">Two-component regulatory system</keyword>
<dbReference type="Pfam" id="PF00072">
    <property type="entry name" value="Response_reg"/>
    <property type="match status" value="1"/>
</dbReference>
<proteinExistence type="predicted"/>
<dbReference type="InterPro" id="IPR036388">
    <property type="entry name" value="WH-like_DNA-bd_sf"/>
</dbReference>
<evidence type="ECO:0000256" key="4">
    <source>
        <dbReference type="ARBA" id="ARBA00023125"/>
    </source>
</evidence>
<dbReference type="GO" id="GO:0000976">
    <property type="term" value="F:transcription cis-regulatory region binding"/>
    <property type="evidence" value="ECO:0007669"/>
    <property type="project" value="TreeGrafter"/>
</dbReference>
<dbReference type="SUPFAM" id="SSF46894">
    <property type="entry name" value="C-terminal effector domain of the bipartite response regulators"/>
    <property type="match status" value="1"/>
</dbReference>
<dbReference type="AlphaFoldDB" id="A0A4Q1ANT3"/>
<dbReference type="EMBL" id="PDKK01000001">
    <property type="protein sequence ID" value="RXK08239.1"/>
    <property type="molecule type" value="Genomic_DNA"/>
</dbReference>
<dbReference type="InterPro" id="IPR001789">
    <property type="entry name" value="Sig_transdc_resp-reg_receiver"/>
</dbReference>
<feature type="domain" description="OmpR/PhoB-type" evidence="9">
    <location>
        <begin position="119"/>
        <end position="213"/>
    </location>
</feature>
<evidence type="ECO:0000313" key="11">
    <source>
        <dbReference type="Proteomes" id="UP000289758"/>
    </source>
</evidence>
<keyword evidence="11" id="KW-1185">Reference proteome</keyword>
<dbReference type="Gene3D" id="3.40.50.2300">
    <property type="match status" value="1"/>
</dbReference>
<dbReference type="GO" id="GO:0006355">
    <property type="term" value="P:regulation of DNA-templated transcription"/>
    <property type="evidence" value="ECO:0007669"/>
    <property type="project" value="InterPro"/>
</dbReference>
<accession>A0A4Q1ANT3</accession>
<dbReference type="InterPro" id="IPR011006">
    <property type="entry name" value="CheY-like_superfamily"/>
</dbReference>
<feature type="domain" description="Response regulatory" evidence="8">
    <location>
        <begin position="2"/>
        <end position="115"/>
    </location>
</feature>
<organism evidence="10 11">
    <name type="scientific">Halarcobacter ebronensis</name>
    <dbReference type="NCBI Taxonomy" id="1462615"/>
    <lineage>
        <taxon>Bacteria</taxon>
        <taxon>Pseudomonadati</taxon>
        <taxon>Campylobacterota</taxon>
        <taxon>Epsilonproteobacteria</taxon>
        <taxon>Campylobacterales</taxon>
        <taxon>Arcobacteraceae</taxon>
        <taxon>Halarcobacter</taxon>
    </lineage>
</organism>
<sequence>MKVLILEDDESLLDLIKEILEDKGLEVACFKDGLEAYKNCFNGFDCFILDINVPNMDGLTLLKKIRLTDKWTPAIIISANSELENLKKAYSSGCNDFIKKPFYMYELEQKIQQWAPLEKSKKLINGFTYDIQTDTLFNEQKEALKLTQKERRFLFLLIKNENRITSSESIENYVWEGEKISSMALRSMVKRLRTKLPEGMIISHNFGYEIKTF</sequence>
<comment type="caution">
    <text evidence="10">The sequence shown here is derived from an EMBL/GenBank/DDBJ whole genome shotgun (WGS) entry which is preliminary data.</text>
</comment>
<dbReference type="InterPro" id="IPR001867">
    <property type="entry name" value="OmpR/PhoB-type_DNA-bd"/>
</dbReference>
<feature type="modified residue" description="4-aspartylphosphate" evidence="6">
    <location>
        <position position="50"/>
    </location>
</feature>